<evidence type="ECO:0000313" key="12">
    <source>
        <dbReference type="EMBL" id="MBC1521182.1"/>
    </source>
</evidence>
<dbReference type="Pfam" id="PF06458">
    <property type="entry name" value="MucBP"/>
    <property type="match status" value="2"/>
</dbReference>
<comment type="similarity">
    <text evidence="2">Belongs to the glycosyl hydrolase 20 family.</text>
</comment>
<evidence type="ECO:0000256" key="1">
    <source>
        <dbReference type="ARBA" id="ARBA00001231"/>
    </source>
</evidence>
<evidence type="ECO:0000256" key="7">
    <source>
        <dbReference type="PIRSR" id="PIRSR625705-1"/>
    </source>
</evidence>
<gene>
    <name evidence="12" type="ORF">HB912_05950</name>
</gene>
<dbReference type="GO" id="GO:0016020">
    <property type="term" value="C:membrane"/>
    <property type="evidence" value="ECO:0007669"/>
    <property type="project" value="TreeGrafter"/>
</dbReference>
<organism evidence="12 13">
    <name type="scientific">Listeria aquatica</name>
    <dbReference type="NCBI Taxonomy" id="1494960"/>
    <lineage>
        <taxon>Bacteria</taxon>
        <taxon>Bacillati</taxon>
        <taxon>Bacillota</taxon>
        <taxon>Bacilli</taxon>
        <taxon>Bacillales</taxon>
        <taxon>Listeriaceae</taxon>
        <taxon>Listeria</taxon>
    </lineage>
</organism>
<comment type="catalytic activity">
    <reaction evidence="1">
        <text>Hydrolysis of terminal non-reducing N-acetyl-D-hexosamine residues in N-acetyl-beta-D-hexosaminides.</text>
        <dbReference type="EC" id="3.2.1.52"/>
    </reaction>
</comment>
<evidence type="ECO:0000313" key="13">
    <source>
        <dbReference type="Proteomes" id="UP000559885"/>
    </source>
</evidence>
<dbReference type="GO" id="GO:0004563">
    <property type="term" value="F:beta-N-acetylhexosaminidase activity"/>
    <property type="evidence" value="ECO:0007669"/>
    <property type="project" value="UniProtKB-EC"/>
</dbReference>
<evidence type="ECO:0000259" key="9">
    <source>
        <dbReference type="Pfam" id="PF00728"/>
    </source>
</evidence>
<evidence type="ECO:0000256" key="5">
    <source>
        <dbReference type="ARBA" id="ARBA00022801"/>
    </source>
</evidence>
<evidence type="ECO:0000256" key="4">
    <source>
        <dbReference type="ARBA" id="ARBA00022737"/>
    </source>
</evidence>
<dbReference type="RefSeq" id="WP_185372941.1">
    <property type="nucleotide sequence ID" value="NZ_JAARRM010000002.1"/>
</dbReference>
<feature type="chain" id="PRO_5032559303" description="beta-N-acetylhexosaminidase" evidence="8">
    <location>
        <begin position="25"/>
        <end position="927"/>
    </location>
</feature>
<dbReference type="Gene3D" id="3.20.20.80">
    <property type="entry name" value="Glycosidases"/>
    <property type="match status" value="1"/>
</dbReference>
<evidence type="ECO:0000259" key="10">
    <source>
        <dbReference type="Pfam" id="PF02838"/>
    </source>
</evidence>
<evidence type="ECO:0000256" key="2">
    <source>
        <dbReference type="ARBA" id="ARBA00006285"/>
    </source>
</evidence>
<dbReference type="Pfam" id="PF00728">
    <property type="entry name" value="Glyco_hydro_20"/>
    <property type="match status" value="1"/>
</dbReference>
<feature type="domain" description="Beta-hexosaminidase bacterial type N-terminal" evidence="10">
    <location>
        <begin position="221"/>
        <end position="351"/>
    </location>
</feature>
<dbReference type="InterPro" id="IPR015883">
    <property type="entry name" value="Glyco_hydro_20_cat"/>
</dbReference>
<reference evidence="12 13" key="1">
    <citation type="submission" date="2020-03" db="EMBL/GenBank/DDBJ databases">
        <title>Soil Listeria distribution.</title>
        <authorList>
            <person name="Liao J."/>
            <person name="Wiedmann M."/>
        </authorList>
    </citation>
    <scope>NUCLEOTIDE SEQUENCE [LARGE SCALE GENOMIC DNA]</scope>
    <source>
        <strain evidence="12 13">FSL L7-1507</strain>
    </source>
</reference>
<comment type="caution">
    <text evidence="12">The sequence shown here is derived from an EMBL/GenBank/DDBJ whole genome shotgun (WGS) entry which is preliminary data.</text>
</comment>
<dbReference type="PRINTS" id="PR00738">
    <property type="entry name" value="GLHYDRLASE20"/>
</dbReference>
<dbReference type="AlphaFoldDB" id="A0A841ZNY3"/>
<dbReference type="SUPFAM" id="SSF55545">
    <property type="entry name" value="beta-N-acetylhexosaminidase-like domain"/>
    <property type="match status" value="1"/>
</dbReference>
<dbReference type="GO" id="GO:0030203">
    <property type="term" value="P:glycosaminoglycan metabolic process"/>
    <property type="evidence" value="ECO:0007669"/>
    <property type="project" value="TreeGrafter"/>
</dbReference>
<keyword evidence="8" id="KW-0732">Signal</keyword>
<dbReference type="Gene3D" id="3.30.379.10">
    <property type="entry name" value="Chitobiase/beta-hexosaminidase domain 2-like"/>
    <property type="match status" value="1"/>
</dbReference>
<dbReference type="InterPro" id="IPR025705">
    <property type="entry name" value="Beta_hexosaminidase_sua/sub"/>
</dbReference>
<feature type="active site" description="Proton donor" evidence="7">
    <location>
        <position position="500"/>
    </location>
</feature>
<evidence type="ECO:0000259" key="11">
    <source>
        <dbReference type="Pfam" id="PF06458"/>
    </source>
</evidence>
<feature type="domain" description="MucBP" evidence="11">
    <location>
        <begin position="859"/>
        <end position="921"/>
    </location>
</feature>
<name>A0A841ZNY3_9LIST</name>
<dbReference type="PANTHER" id="PTHR22600:SF57">
    <property type="entry name" value="BETA-N-ACETYLHEXOSAMINIDASE"/>
    <property type="match status" value="1"/>
</dbReference>
<evidence type="ECO:0000256" key="3">
    <source>
        <dbReference type="ARBA" id="ARBA00012663"/>
    </source>
</evidence>
<dbReference type="InterPro" id="IPR029018">
    <property type="entry name" value="Hex-like_dom2"/>
</dbReference>
<protein>
    <recommendedName>
        <fullName evidence="3">beta-N-acetylhexosaminidase</fullName>
        <ecNumber evidence="3">3.2.1.52</ecNumber>
    </recommendedName>
</protein>
<keyword evidence="4" id="KW-0677">Repeat</keyword>
<feature type="domain" description="MucBP" evidence="11">
    <location>
        <begin position="789"/>
        <end position="851"/>
    </location>
</feature>
<dbReference type="Proteomes" id="UP000559885">
    <property type="component" value="Unassembled WGS sequence"/>
</dbReference>
<dbReference type="SUPFAM" id="SSF51445">
    <property type="entry name" value="(Trans)glycosidases"/>
    <property type="match status" value="1"/>
</dbReference>
<feature type="signal peptide" evidence="8">
    <location>
        <begin position="1"/>
        <end position="24"/>
    </location>
</feature>
<keyword evidence="5 12" id="KW-0378">Hydrolase</keyword>
<keyword evidence="6" id="KW-0326">Glycosidase</keyword>
<accession>A0A841ZNY3</accession>
<dbReference type="GO" id="GO:0005975">
    <property type="term" value="P:carbohydrate metabolic process"/>
    <property type="evidence" value="ECO:0007669"/>
    <property type="project" value="InterPro"/>
</dbReference>
<evidence type="ECO:0000256" key="8">
    <source>
        <dbReference type="SAM" id="SignalP"/>
    </source>
</evidence>
<dbReference type="Pfam" id="PF02838">
    <property type="entry name" value="Glyco_hydro_20b"/>
    <property type="match status" value="1"/>
</dbReference>
<sequence length="927" mass="105507">MKKRTLIVTLFAACLFLGANHAHAEEKAAISNGGFERPLEKNATQTYKAERVTSLNGKVHSGNFALKIGNEAPDKADPKYPLWQFNGSKGSVNQVVKNVKPNTQYKISMYYFNESGADIRLGVLDTEGSKNWKSGQLNSVYHNYKTKSNAWEQDTFTITTGPRTTELYLFALTNWSPDFNFASVFYVDDFSVEEVAKGPSTVTQTIDYKPATANEFPITMPLIKNFTKNDDPAFQLNKKHTDFYASKNTFIKAKTLAQKLKQEGIIKSYSVKITNSKHKKRSGIYITEAPISYALKTSTPVSRKEAYEINISKEKVELHSSNLTGVQNGTMTLLQALRQRDWLPAGTVEDYTDQEIRGLQVDSGRRYYSMDWLKKTVDQMAELKMNKLQLRLKDNEGIRYESKVAPQFVDTYGGYWTKAEIQDLVRYARARNIEVIPEVDLPGHSEQDGIYFDADWLLNPGEDSRALDFSNPEVREYMASLYKEAFDLFDSNIVHIGGDEYFQTKNFEDPEGKLAKWAQEESGNQNADQYDALRLFLNEMAKPFLDEGKTVFVWNDNLIGDSNAVIPLDKRITVDVWAGTIYGSTTAKEKISQGYKVVGSASDLYHDLWPENDKLDRPLPEKLYNEWFSSTYSRGFNPAENLTDQELLQSKGQFFPIWDDANGFAPEYILTKTLYPRINLFANSMWGSTEWRDTRNKPSFGELERVITSFANQDAASIEYTNDDVRFIKNTINEALNSNPQQGTTKARAGLKAYLAKIEQNRAANNDKIFTAIRLFENLGKDSGQKQATVTVRYQDKRGNKLLDDVQLKGNIGDRYQTERKKIDGYSFKKVIGQASGKFKQHSQTITYVYEKKPERAGNVTVTYQDKNGKTLAPSKILTGKVGERYHAKAKSIKGYKLVSYPKNVKGSFTKKEQTVRFIYQYHKNKH</sequence>
<dbReference type="EMBL" id="JAARRM010000002">
    <property type="protein sequence ID" value="MBC1521182.1"/>
    <property type="molecule type" value="Genomic_DNA"/>
</dbReference>
<dbReference type="InterPro" id="IPR017853">
    <property type="entry name" value="GH"/>
</dbReference>
<feature type="domain" description="Glycoside hydrolase family 20 catalytic" evidence="9">
    <location>
        <begin position="357"/>
        <end position="687"/>
    </location>
</feature>
<dbReference type="InterPro" id="IPR015882">
    <property type="entry name" value="HEX_bac_N"/>
</dbReference>
<dbReference type="InterPro" id="IPR009459">
    <property type="entry name" value="MucBP_dom"/>
</dbReference>
<dbReference type="EC" id="3.2.1.52" evidence="3"/>
<evidence type="ECO:0000256" key="6">
    <source>
        <dbReference type="ARBA" id="ARBA00023295"/>
    </source>
</evidence>
<dbReference type="PANTHER" id="PTHR22600">
    <property type="entry name" value="BETA-HEXOSAMINIDASE"/>
    <property type="match status" value="1"/>
</dbReference>
<dbReference type="Gene3D" id="2.60.120.260">
    <property type="entry name" value="Galactose-binding domain-like"/>
    <property type="match status" value="1"/>
</dbReference>
<proteinExistence type="inferred from homology"/>
<dbReference type="Gene3D" id="3.10.20.320">
    <property type="entry name" value="Putative peptidoglycan bound protein (lpxtg motif)"/>
    <property type="match status" value="2"/>
</dbReference>